<feature type="domain" description="Heterokaryon incompatibility" evidence="1">
    <location>
        <begin position="233"/>
        <end position="387"/>
    </location>
</feature>
<evidence type="ECO:0000313" key="2">
    <source>
        <dbReference type="EMBL" id="KAK3303938.1"/>
    </source>
</evidence>
<dbReference type="AlphaFoldDB" id="A0AAJ0GPS8"/>
<dbReference type="PANTHER" id="PTHR33112:SF16">
    <property type="entry name" value="HETEROKARYON INCOMPATIBILITY DOMAIN-CONTAINING PROTEIN"/>
    <property type="match status" value="1"/>
</dbReference>
<reference evidence="2" key="2">
    <citation type="submission" date="2023-06" db="EMBL/GenBank/DDBJ databases">
        <authorList>
            <consortium name="Lawrence Berkeley National Laboratory"/>
            <person name="Mondo S.J."/>
            <person name="Hensen N."/>
            <person name="Bonometti L."/>
            <person name="Westerberg I."/>
            <person name="Brannstrom I.O."/>
            <person name="Guillou S."/>
            <person name="Cros-Aarteil S."/>
            <person name="Calhoun S."/>
            <person name="Haridas S."/>
            <person name="Kuo A."/>
            <person name="Pangilinan J."/>
            <person name="Riley R."/>
            <person name="Labutti K."/>
            <person name="Andreopoulos B."/>
            <person name="Lipzen A."/>
            <person name="Chen C."/>
            <person name="Yanf M."/>
            <person name="Daum C."/>
            <person name="Ng V."/>
            <person name="Clum A."/>
            <person name="Steindorff A."/>
            <person name="Ohm R."/>
            <person name="Martin F."/>
            <person name="Silar P."/>
            <person name="Natvig D."/>
            <person name="Lalanne C."/>
            <person name="Gautier V."/>
            <person name="Ament-Velasquez S.L."/>
            <person name="Kruys A."/>
            <person name="Hutchinson M.I."/>
            <person name="Powell A.J."/>
            <person name="Barry K."/>
            <person name="Miller A.N."/>
            <person name="Grigoriev I.V."/>
            <person name="Debuchy R."/>
            <person name="Gladieux P."/>
            <person name="Thoren M.H."/>
            <person name="Johannesson H."/>
        </authorList>
    </citation>
    <scope>NUCLEOTIDE SEQUENCE</scope>
    <source>
        <strain evidence="2">CBS 333.67</strain>
    </source>
</reference>
<dbReference type="EMBL" id="JAUDZG010000005">
    <property type="protein sequence ID" value="KAK3303938.1"/>
    <property type="molecule type" value="Genomic_DNA"/>
</dbReference>
<accession>A0AAJ0GPS8</accession>
<keyword evidence="3" id="KW-1185">Reference proteome</keyword>
<dbReference type="RefSeq" id="XP_062719718.1">
    <property type="nucleotide sequence ID" value="XM_062862852.1"/>
</dbReference>
<dbReference type="InterPro" id="IPR010730">
    <property type="entry name" value="HET"/>
</dbReference>
<dbReference type="PANTHER" id="PTHR33112">
    <property type="entry name" value="DOMAIN PROTEIN, PUTATIVE-RELATED"/>
    <property type="match status" value="1"/>
</dbReference>
<evidence type="ECO:0000313" key="3">
    <source>
        <dbReference type="Proteomes" id="UP001273166"/>
    </source>
</evidence>
<gene>
    <name evidence="2" type="ORF">B0T15DRAFT_224430</name>
</gene>
<dbReference type="Pfam" id="PF06985">
    <property type="entry name" value="HET"/>
    <property type="match status" value="1"/>
</dbReference>
<comment type="caution">
    <text evidence="2">The sequence shown here is derived from an EMBL/GenBank/DDBJ whole genome shotgun (WGS) entry which is preliminary data.</text>
</comment>
<proteinExistence type="predicted"/>
<protein>
    <submittedName>
        <fullName evidence="2">Heterokaryon incompatibility protein-domain-containing protein</fullName>
    </submittedName>
</protein>
<name>A0AAJ0GPS8_9PEZI</name>
<organism evidence="2 3">
    <name type="scientific">Chaetomium strumarium</name>
    <dbReference type="NCBI Taxonomy" id="1170767"/>
    <lineage>
        <taxon>Eukaryota</taxon>
        <taxon>Fungi</taxon>
        <taxon>Dikarya</taxon>
        <taxon>Ascomycota</taxon>
        <taxon>Pezizomycotina</taxon>
        <taxon>Sordariomycetes</taxon>
        <taxon>Sordariomycetidae</taxon>
        <taxon>Sordariales</taxon>
        <taxon>Chaetomiaceae</taxon>
        <taxon>Chaetomium</taxon>
    </lineage>
</organism>
<dbReference type="GeneID" id="87881681"/>
<evidence type="ECO:0000259" key="1">
    <source>
        <dbReference type="Pfam" id="PF06985"/>
    </source>
</evidence>
<dbReference type="Proteomes" id="UP001273166">
    <property type="component" value="Unassembled WGS sequence"/>
</dbReference>
<sequence length="748" mass="85319">MLKRAMPGSPLRRFVDVLLDAVFDHTQPSSSGPDFLWTEPNEYSQLQCRGCDEVCQLLRWGEVQRRRDKSYEGSSPSRIVHNSYLELDRCAGVSGCDTCRIFRRAFLLEQVTKRDAERLQHPDNQWPVHAVLDLDSTGGSLLSLTIRSPKRIIFSATVHLSDEPRPRAQDVTRRLAGLRCNYDELRRVIDDCRQHHNCSSNHRWSRRNPTWLLKILGNNRVQLIEGPPEPVDYVVLSYSWGDPATMPATEWARIKGAGTKTIDGRPVPERLNPFLMWELPETMQDAILLSASLGFSYLWYDNACIPKGTDWDSEASIMHEVYGNAAFTLVASSSTKATDHLIHDRLAWTHRSKACKLRGMWLHNTLLPLDRVRFQSPVSQRAWTLQEERLSPRVVYWTAQQWYWSCSERQVAEMGELQSISPPSDETPRSCPQRFLELCHTGDEEELHDEWLDVVEAYTPRDLVEPKDRFLAIAGLAVRFYNAKAVTGGTAVTEDYLAGLWKDNLARHLAWSVVSAVDPRHNLQHIAPSWSWASLPLQVHTRTKAPFRPSKHFELIAVEHVDAADAKPIPHQAATRPESASTDYVNRGRPVEERGRGVKVVEVQGRFRRFIAEDGQKVRWEAIECKRAGQRSSFDFRAFPGQHIYARHPDDGRIMSRDAHSGEVVGQLDYLVQCEHARSADQHDTAYLAEDAEKELVCLELGELAMLLLVPSQNCDQPDSYRRVGVAIAYGNRKGFFYGCDTKRIRLV</sequence>
<reference evidence="2" key="1">
    <citation type="journal article" date="2023" name="Mol. Phylogenet. Evol.">
        <title>Genome-scale phylogeny and comparative genomics of the fungal order Sordariales.</title>
        <authorList>
            <person name="Hensen N."/>
            <person name="Bonometti L."/>
            <person name="Westerberg I."/>
            <person name="Brannstrom I.O."/>
            <person name="Guillou S."/>
            <person name="Cros-Aarteil S."/>
            <person name="Calhoun S."/>
            <person name="Haridas S."/>
            <person name="Kuo A."/>
            <person name="Mondo S."/>
            <person name="Pangilinan J."/>
            <person name="Riley R."/>
            <person name="LaButti K."/>
            <person name="Andreopoulos B."/>
            <person name="Lipzen A."/>
            <person name="Chen C."/>
            <person name="Yan M."/>
            <person name="Daum C."/>
            <person name="Ng V."/>
            <person name="Clum A."/>
            <person name="Steindorff A."/>
            <person name="Ohm R.A."/>
            <person name="Martin F."/>
            <person name="Silar P."/>
            <person name="Natvig D.O."/>
            <person name="Lalanne C."/>
            <person name="Gautier V."/>
            <person name="Ament-Velasquez S.L."/>
            <person name="Kruys A."/>
            <person name="Hutchinson M.I."/>
            <person name="Powell A.J."/>
            <person name="Barry K."/>
            <person name="Miller A.N."/>
            <person name="Grigoriev I.V."/>
            <person name="Debuchy R."/>
            <person name="Gladieux P."/>
            <person name="Hiltunen Thoren M."/>
            <person name="Johannesson H."/>
        </authorList>
    </citation>
    <scope>NUCLEOTIDE SEQUENCE</scope>
    <source>
        <strain evidence="2">CBS 333.67</strain>
    </source>
</reference>